<dbReference type="OrthoDB" id="1934251at2"/>
<evidence type="ECO:0000313" key="1">
    <source>
        <dbReference type="EMBL" id="QAA31849.1"/>
    </source>
</evidence>
<gene>
    <name evidence="1" type="ORF">C1I91_09420</name>
</gene>
<dbReference type="Proteomes" id="UP000286268">
    <property type="component" value="Chromosome"/>
</dbReference>
<dbReference type="InterPro" id="IPR029024">
    <property type="entry name" value="TerB-like"/>
</dbReference>
<reference evidence="1 2" key="1">
    <citation type="submission" date="2018-01" db="EMBL/GenBank/DDBJ databases">
        <title>Genome Sequencing and Assembly of Anaerobacter polyendosporus strain CT4.</title>
        <authorList>
            <person name="Tachaapaikoon C."/>
            <person name="Sutheeworapong S."/>
            <person name="Jenjaroenpun P."/>
            <person name="Wongsurawat T."/>
            <person name="Nookeaw I."/>
            <person name="Cheawchanlertfa P."/>
            <person name="Kosugi A."/>
            <person name="Cheevadhanarak S."/>
            <person name="Ratanakhanokchai K."/>
        </authorList>
    </citation>
    <scope>NUCLEOTIDE SEQUENCE [LARGE SCALE GENOMIC DNA]</scope>
    <source>
        <strain evidence="1 2">CT4</strain>
    </source>
</reference>
<proteinExistence type="predicted"/>
<sequence length="146" mass="16631">MFLNELSKRESILFINLVKSLATVDEVFSEKEQQLVADYLEELSLKDSDLEEISFEESLEGLKNSTTKNKNIIYFELIGLALVDGVYSEEELKLLEKISASLEISSEKETAFLNFFKEVKDLYDVTVVDYESKITQLEQTVAALLA</sequence>
<name>A0A3R5QT33_9CLOT</name>
<accession>A0A3R5QT33</accession>
<dbReference type="KEGG" id="cmah:C1I91_09420"/>
<dbReference type="AlphaFoldDB" id="A0A3R5QT33"/>
<evidence type="ECO:0000313" key="2">
    <source>
        <dbReference type="Proteomes" id="UP000286268"/>
    </source>
</evidence>
<dbReference type="RefSeq" id="WP_128212643.1">
    <property type="nucleotide sequence ID" value="NZ_CP025746.1"/>
</dbReference>
<dbReference type="EMBL" id="CP025746">
    <property type="protein sequence ID" value="QAA31849.1"/>
    <property type="molecule type" value="Genomic_DNA"/>
</dbReference>
<dbReference type="Gene3D" id="1.10.3680.10">
    <property type="entry name" value="TerB-like"/>
    <property type="match status" value="1"/>
</dbReference>
<protein>
    <recommendedName>
        <fullName evidence="3">Tellurite resistance protein TerB</fullName>
    </recommendedName>
</protein>
<dbReference type="SUPFAM" id="SSF158682">
    <property type="entry name" value="TerB-like"/>
    <property type="match status" value="1"/>
</dbReference>
<organism evidence="1 2">
    <name type="scientific">Clostridium manihotivorum</name>
    <dbReference type="NCBI Taxonomy" id="2320868"/>
    <lineage>
        <taxon>Bacteria</taxon>
        <taxon>Bacillati</taxon>
        <taxon>Bacillota</taxon>
        <taxon>Clostridia</taxon>
        <taxon>Eubacteriales</taxon>
        <taxon>Clostridiaceae</taxon>
        <taxon>Clostridium</taxon>
    </lineage>
</organism>
<evidence type="ECO:0008006" key="3">
    <source>
        <dbReference type="Google" id="ProtNLM"/>
    </source>
</evidence>
<keyword evidence="2" id="KW-1185">Reference proteome</keyword>